<feature type="transmembrane region" description="Helical" evidence="1">
    <location>
        <begin position="187"/>
        <end position="210"/>
    </location>
</feature>
<keyword evidence="1" id="KW-0812">Transmembrane</keyword>
<name>A0ABX8US48_9BURK</name>
<dbReference type="EMBL" id="CP080096">
    <property type="protein sequence ID" value="QYD71461.1"/>
    <property type="molecule type" value="Genomic_DNA"/>
</dbReference>
<reference evidence="2 3" key="1">
    <citation type="submission" date="2021-07" db="EMBL/GenBank/DDBJ databases">
        <title>Paraburkholderia edwinii protects Aspergillus sp. from phenazines by acting as a toxin sponge.</title>
        <authorList>
            <person name="Dahlstrom K.M."/>
            <person name="Newman D.K."/>
        </authorList>
    </citation>
    <scope>NUCLEOTIDE SEQUENCE [LARGE SCALE GENOMIC DNA]</scope>
    <source>
        <strain evidence="2 3">Pe01</strain>
    </source>
</reference>
<accession>A0ABX8US48</accession>
<feature type="transmembrane region" description="Helical" evidence="1">
    <location>
        <begin position="69"/>
        <end position="92"/>
    </location>
</feature>
<proteinExistence type="predicted"/>
<gene>
    <name evidence="2" type="ORF">KZJ38_31080</name>
</gene>
<feature type="transmembrane region" description="Helical" evidence="1">
    <location>
        <begin position="104"/>
        <end position="123"/>
    </location>
</feature>
<feature type="transmembrane region" description="Helical" evidence="1">
    <location>
        <begin position="296"/>
        <end position="315"/>
    </location>
</feature>
<feature type="transmembrane region" description="Helical" evidence="1">
    <location>
        <begin position="153"/>
        <end position="180"/>
    </location>
</feature>
<evidence type="ECO:0000313" key="2">
    <source>
        <dbReference type="EMBL" id="QYD71461.1"/>
    </source>
</evidence>
<organism evidence="2 3">
    <name type="scientific">Paraburkholderia edwinii</name>
    <dbReference type="NCBI Taxonomy" id="2861782"/>
    <lineage>
        <taxon>Bacteria</taxon>
        <taxon>Pseudomonadati</taxon>
        <taxon>Pseudomonadota</taxon>
        <taxon>Betaproteobacteria</taxon>
        <taxon>Burkholderiales</taxon>
        <taxon>Burkholderiaceae</taxon>
        <taxon>Paraburkholderia</taxon>
    </lineage>
</organism>
<feature type="transmembrane region" description="Helical" evidence="1">
    <location>
        <begin position="321"/>
        <end position="339"/>
    </location>
</feature>
<evidence type="ECO:0008006" key="4">
    <source>
        <dbReference type="Google" id="ProtNLM"/>
    </source>
</evidence>
<dbReference type="RefSeq" id="WP_219800890.1">
    <property type="nucleotide sequence ID" value="NZ_CP080096.1"/>
</dbReference>
<feature type="transmembrane region" description="Helical" evidence="1">
    <location>
        <begin position="269"/>
        <end position="287"/>
    </location>
</feature>
<evidence type="ECO:0000256" key="1">
    <source>
        <dbReference type="SAM" id="Phobius"/>
    </source>
</evidence>
<evidence type="ECO:0000313" key="3">
    <source>
        <dbReference type="Proteomes" id="UP000826462"/>
    </source>
</evidence>
<keyword evidence="1" id="KW-1133">Transmembrane helix</keyword>
<dbReference type="Proteomes" id="UP000826462">
    <property type="component" value="Chromosome 2"/>
</dbReference>
<sequence>MLRRVLEAGPRLSRGVVGLVTAASALLYIAVFANAGAVLPEFIFRDADKIQAQMEGSSTYDGSSFDAVAGFYGLFGPTLLNLFIIGIGVLFIRTVLSGANRFGLCAAALLLSMPCVFFNLFVASKDTLVVLMSLLIVWSAGRRRTWIAPMTAIVLYGGYAFLVRPYFVLIIAIACGIAVFRHVPLRWKILAVMVVAGGLASAPATVYFALLHPRDMAVDYLVYQSPFGARTSFYNPLEPTSFFAFCFDYLYASARLNLAPLFSPGPKEAVMQLFVLLAVAPALRTVLQRRDVQQPVAYQLCACLVLAHVSVSMLFEPDLGSYVRHLSSVALFSMALLHSRRMDKAAIRRAVSTTPVSA</sequence>
<feature type="transmembrane region" description="Helical" evidence="1">
    <location>
        <begin position="12"/>
        <end position="33"/>
    </location>
</feature>
<protein>
    <recommendedName>
        <fullName evidence="4">Glycosyltransferase RgtA/B/C/D-like domain-containing protein</fullName>
    </recommendedName>
</protein>
<keyword evidence="1" id="KW-0472">Membrane</keyword>
<keyword evidence="3" id="KW-1185">Reference proteome</keyword>